<feature type="binding site" evidence="1">
    <location>
        <position position="87"/>
    </location>
    <ligand>
        <name>Ni(2+)</name>
        <dbReference type="ChEBI" id="CHEBI:49786"/>
    </ligand>
</feature>
<dbReference type="GO" id="GO:0046872">
    <property type="term" value="F:metal ion binding"/>
    <property type="evidence" value="ECO:0007669"/>
    <property type="project" value="UniProtKB-KW"/>
</dbReference>
<keyword evidence="5" id="KW-1185">Reference proteome</keyword>
<organism evidence="4 5">
    <name type="scientific">Ferroacidibacillus organovorans</name>
    <dbReference type="NCBI Taxonomy" id="1765683"/>
    <lineage>
        <taxon>Bacteria</taxon>
        <taxon>Bacillati</taxon>
        <taxon>Bacillota</taxon>
        <taxon>Bacilli</taxon>
        <taxon>Bacillales</taxon>
        <taxon>Alicyclobacillaceae</taxon>
        <taxon>Ferroacidibacillus</taxon>
    </lineage>
</organism>
<evidence type="ECO:0000259" key="2">
    <source>
        <dbReference type="Pfam" id="PF02829"/>
    </source>
</evidence>
<dbReference type="SUPFAM" id="SSF75500">
    <property type="entry name" value="Putative transcriptional regulator TM1602, C-terminal domain"/>
    <property type="match status" value="1"/>
</dbReference>
<evidence type="ECO:0000256" key="1">
    <source>
        <dbReference type="PIRSR" id="PIRSR037847-1"/>
    </source>
</evidence>
<accession>A0A124IW81</accession>
<dbReference type="Gene3D" id="1.10.10.10">
    <property type="entry name" value="Winged helix-like DNA-binding domain superfamily/Winged helix DNA-binding domain"/>
    <property type="match status" value="1"/>
</dbReference>
<protein>
    <recommendedName>
        <fullName evidence="6">Transcription repressor NadR</fullName>
    </recommendedName>
</protein>
<dbReference type="RefSeq" id="WP_067713267.1">
    <property type="nucleotide sequence ID" value="NZ_LPVJ01000011.1"/>
</dbReference>
<proteinExistence type="predicted"/>
<evidence type="ECO:0000313" key="5">
    <source>
        <dbReference type="Proteomes" id="UP000053557"/>
    </source>
</evidence>
<dbReference type="EMBL" id="LPVJ01000011">
    <property type="protein sequence ID" value="KUO96559.1"/>
    <property type="molecule type" value="Genomic_DNA"/>
</dbReference>
<dbReference type="InterPro" id="IPR036388">
    <property type="entry name" value="WH-like_DNA-bd_sf"/>
</dbReference>
<reference evidence="4 5" key="1">
    <citation type="submission" date="2015-12" db="EMBL/GenBank/DDBJ databases">
        <title>Draft genome sequence of Acidibacillus ferrooxidans ITV001, isolated from a chalcopyrite acid mine drainage site in Brazil.</title>
        <authorList>
            <person name="Dall'Agnol H."/>
            <person name="Nancucheo I."/>
            <person name="Johnson B."/>
            <person name="Oliveira R."/>
            <person name="Leite L."/>
            <person name="Pylro V."/>
            <person name="Nunes G.L."/>
            <person name="Tzotzos G."/>
            <person name="Fernandes G.R."/>
            <person name="Dutra J."/>
            <person name="Orellana S.C."/>
            <person name="Oliveira G."/>
        </authorList>
    </citation>
    <scope>NUCLEOTIDE SEQUENCE [LARGE SCALE GENOMIC DNA]</scope>
    <source>
        <strain evidence="5">ITV01</strain>
    </source>
</reference>
<feature type="binding site" evidence="1">
    <location>
        <position position="146"/>
    </location>
    <ligand>
        <name>Ni(2+)</name>
        <dbReference type="ChEBI" id="CHEBI:49786"/>
    </ligand>
</feature>
<dbReference type="InterPro" id="IPR026043">
    <property type="entry name" value="NadR"/>
</dbReference>
<evidence type="ECO:0000259" key="3">
    <source>
        <dbReference type="Pfam" id="PF08279"/>
    </source>
</evidence>
<dbReference type="AlphaFoldDB" id="A0A124IW81"/>
<dbReference type="InterPro" id="IPR036390">
    <property type="entry name" value="WH_DNA-bd_sf"/>
</dbReference>
<feature type="binding site" evidence="1">
    <location>
        <position position="79"/>
    </location>
    <ligand>
        <name>Ni(2+)</name>
        <dbReference type="ChEBI" id="CHEBI:49786"/>
    </ligand>
</feature>
<feature type="domain" description="Helix-turn-helix type 11" evidence="3">
    <location>
        <begin position="9"/>
        <end position="62"/>
    </location>
</feature>
<keyword evidence="1" id="KW-0479">Metal-binding</keyword>
<evidence type="ECO:0008006" key="6">
    <source>
        <dbReference type="Google" id="ProtNLM"/>
    </source>
</evidence>
<dbReference type="PANTHER" id="PTHR40068:SF1">
    <property type="entry name" value="TRANSCRIPTION REPRESSOR NIAR-RELATED"/>
    <property type="match status" value="1"/>
</dbReference>
<gene>
    <name evidence="4" type="ORF">ATW55_00285</name>
</gene>
<comment type="caution">
    <text evidence="4">The sequence shown here is derived from an EMBL/GenBank/DDBJ whole genome shotgun (WGS) entry which is preliminary data.</text>
</comment>
<dbReference type="Pfam" id="PF08279">
    <property type="entry name" value="HTH_11"/>
    <property type="match status" value="1"/>
</dbReference>
<dbReference type="InterPro" id="IPR035922">
    <property type="entry name" value="3H_dom_sf"/>
</dbReference>
<sequence>MDGQERARRQDMLLDLVRQAKSPLSGAQLARFLGVTRQVVVHDIALMRAAGVPILSTPQGYIYQQRESGRSQTVLGVNHTPEQTALELYTMVDFGLYVMDVQVEHPIYGILSGALRLASRRDVDLFLEQVQRLDAPLLSSITGGSHYHTIAYREMRHVEEAIAKLRAEGIHVDDV</sequence>
<dbReference type="InterPro" id="IPR004173">
    <property type="entry name" value="3H_domain"/>
</dbReference>
<keyword evidence="1" id="KW-0533">Nickel</keyword>
<feature type="binding site" evidence="1">
    <location>
        <position position="148"/>
    </location>
    <ligand>
        <name>Ni(2+)</name>
        <dbReference type="ChEBI" id="CHEBI:49786"/>
    </ligand>
</feature>
<name>A0A124IW81_9BACL</name>
<evidence type="ECO:0000313" key="4">
    <source>
        <dbReference type="EMBL" id="KUO96559.1"/>
    </source>
</evidence>
<dbReference type="PANTHER" id="PTHR40068">
    <property type="entry name" value="TRANSCRIPTION REPRESSOR NIAR-RELATED"/>
    <property type="match status" value="1"/>
</dbReference>
<dbReference type="Gene3D" id="3.30.1340.20">
    <property type="entry name" value="3H domain"/>
    <property type="match status" value="1"/>
</dbReference>
<dbReference type="Proteomes" id="UP000053557">
    <property type="component" value="Unassembled WGS sequence"/>
</dbReference>
<dbReference type="OrthoDB" id="9792661at2"/>
<dbReference type="Pfam" id="PF02829">
    <property type="entry name" value="3H"/>
    <property type="match status" value="1"/>
</dbReference>
<dbReference type="SUPFAM" id="SSF46785">
    <property type="entry name" value="Winged helix' DNA-binding domain"/>
    <property type="match status" value="1"/>
</dbReference>
<dbReference type="InterPro" id="IPR013196">
    <property type="entry name" value="HTH_11"/>
</dbReference>
<feature type="domain" description="3H" evidence="2">
    <location>
        <begin position="77"/>
        <end position="170"/>
    </location>
</feature>
<dbReference type="PIRSF" id="PIRSF037847">
    <property type="entry name" value="NiaR"/>
    <property type="match status" value="1"/>
</dbReference>